<dbReference type="STRING" id="329884.A0A4U0XFT1"/>
<dbReference type="InterPro" id="IPR049207">
    <property type="entry name" value="DUF4246_N"/>
</dbReference>
<organism evidence="4 5">
    <name type="scientific">Friedmanniomyces simplex</name>
    <dbReference type="NCBI Taxonomy" id="329884"/>
    <lineage>
        <taxon>Eukaryota</taxon>
        <taxon>Fungi</taxon>
        <taxon>Dikarya</taxon>
        <taxon>Ascomycota</taxon>
        <taxon>Pezizomycotina</taxon>
        <taxon>Dothideomycetes</taxon>
        <taxon>Dothideomycetidae</taxon>
        <taxon>Mycosphaerellales</taxon>
        <taxon>Teratosphaeriaceae</taxon>
        <taxon>Friedmanniomyces</taxon>
    </lineage>
</organism>
<name>A0A4U0XFT1_9PEZI</name>
<evidence type="ECO:0000259" key="3">
    <source>
        <dbReference type="Pfam" id="PF21666"/>
    </source>
</evidence>
<dbReference type="OrthoDB" id="415532at2759"/>
<protein>
    <recommendedName>
        <fullName evidence="6">Duf1665 domain containing protein</fullName>
    </recommendedName>
</protein>
<evidence type="ECO:0000313" key="5">
    <source>
        <dbReference type="Proteomes" id="UP000309340"/>
    </source>
</evidence>
<accession>A0A4U0XFT1</accession>
<comment type="caution">
    <text evidence="4">The sequence shown here is derived from an EMBL/GenBank/DDBJ whole genome shotgun (WGS) entry which is preliminary data.</text>
</comment>
<dbReference type="Pfam" id="PF21666">
    <property type="entry name" value="DUF4246_N"/>
    <property type="match status" value="1"/>
</dbReference>
<dbReference type="InterPro" id="IPR025340">
    <property type="entry name" value="DUF4246"/>
</dbReference>
<dbReference type="PANTHER" id="PTHR33119:SF1">
    <property type="entry name" value="FE2OG DIOXYGENASE DOMAIN-CONTAINING PROTEIN"/>
    <property type="match status" value="1"/>
</dbReference>
<evidence type="ECO:0000256" key="1">
    <source>
        <dbReference type="SAM" id="MobiDB-lite"/>
    </source>
</evidence>
<dbReference type="Pfam" id="PF14033">
    <property type="entry name" value="DUF4246"/>
    <property type="match status" value="1"/>
</dbReference>
<feature type="domain" description="DUF4246" evidence="2">
    <location>
        <begin position="103"/>
        <end position="555"/>
    </location>
</feature>
<evidence type="ECO:0000259" key="2">
    <source>
        <dbReference type="Pfam" id="PF14033"/>
    </source>
</evidence>
<evidence type="ECO:0008006" key="6">
    <source>
        <dbReference type="Google" id="ProtNLM"/>
    </source>
</evidence>
<feature type="domain" description="DUF4246" evidence="3">
    <location>
        <begin position="10"/>
        <end position="85"/>
    </location>
</feature>
<gene>
    <name evidence="4" type="ORF">B0A55_05593</name>
</gene>
<proteinExistence type="predicted"/>
<evidence type="ECO:0000313" key="4">
    <source>
        <dbReference type="EMBL" id="TKA75081.1"/>
    </source>
</evidence>
<feature type="region of interest" description="Disordered" evidence="1">
    <location>
        <begin position="322"/>
        <end position="344"/>
    </location>
</feature>
<sequence>MTSQPTLQRPGFGLPLDAMPRWRTFVDGKPTKPERFPHAISDFFAIEGVTCREQRMLDFINQVTDKPRWWEKVHDEAVLARWRGEACGTEEQQRTSGAHLDGKCFDCCVKELQDKAVYLASHGVVHVLDVAATVVKADVEQTDAFWQALRQDIRPLENVPERLQDWHPSSDGLVLDLLHPSLFPLQYGKSRVLPEGIVSLDRCAEYTGLGDVCPVPEGIDNDYSTDTSWGNHGVLKPWGRYQWLPSEVKLNEDGIASITSYVNNLHPEVHGDLYKTLELAVAKAVPLWNECLSWFHDRLRINVQQCSYGDFIAPTYPGWPDASDIDADDSSDEDAENDIDREPEENWRGECHYQDWLRDNPDERQLLQPSPKGDYIPFEQRLKKSGPRRDLRTDFPDGLQIIFKLANIHLTPSQPTYAGSNWHVEGALNEHICATALFYHDSHNTTDTHLEFQQHIDAEAMVGKPMQHEYEVAEDLYGIKNEEAAVQQLGRVLTREGRWLAFPNVMQHRVAPFRLRDPSRAGHRKILAMFLVDPHIKILSTANVAPQRRDWWADEVRRIAPFSSLPVELFDRIVEVVEDFPVGREEACEVREALMAERGRVTEGYDEMLAQDTFYFCEH</sequence>
<dbReference type="Proteomes" id="UP000309340">
    <property type="component" value="Unassembled WGS sequence"/>
</dbReference>
<feature type="compositionally biased region" description="Acidic residues" evidence="1">
    <location>
        <begin position="323"/>
        <end position="337"/>
    </location>
</feature>
<keyword evidence="5" id="KW-1185">Reference proteome</keyword>
<dbReference type="EMBL" id="NAJQ01000204">
    <property type="protein sequence ID" value="TKA75081.1"/>
    <property type="molecule type" value="Genomic_DNA"/>
</dbReference>
<dbReference type="AlphaFoldDB" id="A0A4U0XFT1"/>
<dbReference type="InterPro" id="IPR049192">
    <property type="entry name" value="DUF4246_C"/>
</dbReference>
<dbReference type="PANTHER" id="PTHR33119">
    <property type="entry name" value="IFI3P"/>
    <property type="match status" value="1"/>
</dbReference>
<reference evidence="4 5" key="1">
    <citation type="submission" date="2017-03" db="EMBL/GenBank/DDBJ databases">
        <title>Genomes of endolithic fungi from Antarctica.</title>
        <authorList>
            <person name="Coleine C."/>
            <person name="Masonjones S."/>
            <person name="Stajich J.E."/>
        </authorList>
    </citation>
    <scope>NUCLEOTIDE SEQUENCE [LARGE SCALE GENOMIC DNA]</scope>
    <source>
        <strain evidence="4 5">CCFEE 5184</strain>
    </source>
</reference>